<dbReference type="PANTHER" id="PTHR20913:SF7">
    <property type="entry name" value="RE60063P"/>
    <property type="match status" value="1"/>
</dbReference>
<gene>
    <name evidence="4" type="ORF">PBS001_LOCUS4601</name>
</gene>
<evidence type="ECO:0000313" key="5">
    <source>
        <dbReference type="Proteomes" id="UP001158986"/>
    </source>
</evidence>
<keyword evidence="1" id="KW-0343">GTPase activation</keyword>
<dbReference type="SMART" id="SM00164">
    <property type="entry name" value="TBC"/>
    <property type="match status" value="1"/>
</dbReference>
<dbReference type="PROSITE" id="PS50086">
    <property type="entry name" value="TBC_RABGAP"/>
    <property type="match status" value="1"/>
</dbReference>
<name>A0ABN8CY30_9STRA</name>
<dbReference type="InterPro" id="IPR035969">
    <property type="entry name" value="Rab-GAP_TBC_sf"/>
</dbReference>
<dbReference type="Gene3D" id="1.10.8.1310">
    <property type="match status" value="1"/>
</dbReference>
<feature type="transmembrane region" description="Helical" evidence="2">
    <location>
        <begin position="400"/>
        <end position="424"/>
    </location>
</feature>
<keyword evidence="2" id="KW-0812">Transmembrane</keyword>
<feature type="domain" description="Rab-GAP TBC" evidence="3">
    <location>
        <begin position="89"/>
        <end position="283"/>
    </location>
</feature>
<protein>
    <recommendedName>
        <fullName evidence="3">Rab-GAP TBC domain-containing protein</fullName>
    </recommendedName>
</protein>
<dbReference type="InterPro" id="IPR045913">
    <property type="entry name" value="TBC20/Gyp8-like"/>
</dbReference>
<sequence length="432" mass="49744">MSRYLHATLQFVSMGKKRHTNDRHYVEEGIPGEILVKRERRLIREKENEIRLVVHRLRALKADGYIASDEELDECFCQVRQLAIAPKGLVSNEFRRDLWPFLLGCKDDTCAELNGSRYTRNNSIETRLDAAQVEKDVDRSLWHYDILQGIQESERQDKRRALTQLILGVLDANNELHYFQGYHDIVSVFLLTLGNSKLTLQVVQNISETYQREPMRSGLDQVMATTRLLFPLLDAADELLFQHLHESGVEPFFALPWMITWFAHQLKRFEDVARLYDVFLVTHPLFSLYVSASVLLGSREKILRCERDFGTMHGMLSKLPLSMGIEKVIERALMLFHQLPPAQLRQQSEVELVSLSGLYYFTFPFEYQPWPSVITPVLKEVPPLPPRRARDRGKGGNMLGFWQTSVVVTAVAIGVVAVVSAYAFRDRIGIRA</sequence>
<dbReference type="SUPFAM" id="SSF47923">
    <property type="entry name" value="Ypt/Rab-GAP domain of gyp1p"/>
    <property type="match status" value="2"/>
</dbReference>
<comment type="caution">
    <text evidence="4">The sequence shown here is derived from an EMBL/GenBank/DDBJ whole genome shotgun (WGS) entry which is preliminary data.</text>
</comment>
<dbReference type="EMBL" id="CAKLCB010000253">
    <property type="protein sequence ID" value="CAH0518015.1"/>
    <property type="molecule type" value="Genomic_DNA"/>
</dbReference>
<dbReference type="PANTHER" id="PTHR20913">
    <property type="entry name" value="TBC1 DOMAIN FAMILY MEMBER 20/GTPASE"/>
    <property type="match status" value="1"/>
</dbReference>
<dbReference type="Gene3D" id="1.10.472.80">
    <property type="entry name" value="Ypt/Rab-GAP domain of gyp1p, domain 3"/>
    <property type="match status" value="1"/>
</dbReference>
<accession>A0ABN8CY30</accession>
<evidence type="ECO:0000259" key="3">
    <source>
        <dbReference type="PROSITE" id="PS50086"/>
    </source>
</evidence>
<evidence type="ECO:0000313" key="4">
    <source>
        <dbReference type="EMBL" id="CAH0518015.1"/>
    </source>
</evidence>
<dbReference type="Proteomes" id="UP001158986">
    <property type="component" value="Unassembled WGS sequence"/>
</dbReference>
<reference evidence="4 5" key="1">
    <citation type="submission" date="2021-11" db="EMBL/GenBank/DDBJ databases">
        <authorList>
            <person name="Islam A."/>
            <person name="Islam S."/>
            <person name="Flora M.S."/>
            <person name="Rahman M."/>
            <person name="Ziaur R.M."/>
            <person name="Epstein J.H."/>
            <person name="Hassan M."/>
            <person name="Klassen M."/>
            <person name="Woodard K."/>
            <person name="Webb A."/>
            <person name="Webby R.J."/>
            <person name="El Zowalaty M.E."/>
        </authorList>
    </citation>
    <scope>NUCLEOTIDE SEQUENCE [LARGE SCALE GENOMIC DNA]</scope>
    <source>
        <strain evidence="4">Pbs1</strain>
    </source>
</reference>
<dbReference type="InterPro" id="IPR000195">
    <property type="entry name" value="Rab-GAP-TBC_dom"/>
</dbReference>
<organism evidence="4 5">
    <name type="scientific">Peronospora belbahrii</name>
    <dbReference type="NCBI Taxonomy" id="622444"/>
    <lineage>
        <taxon>Eukaryota</taxon>
        <taxon>Sar</taxon>
        <taxon>Stramenopiles</taxon>
        <taxon>Oomycota</taxon>
        <taxon>Peronosporomycetes</taxon>
        <taxon>Peronosporales</taxon>
        <taxon>Peronosporaceae</taxon>
        <taxon>Peronospora</taxon>
    </lineage>
</organism>
<keyword evidence="5" id="KW-1185">Reference proteome</keyword>
<evidence type="ECO:0000256" key="2">
    <source>
        <dbReference type="SAM" id="Phobius"/>
    </source>
</evidence>
<dbReference type="Pfam" id="PF00566">
    <property type="entry name" value="RabGAP-TBC"/>
    <property type="match status" value="1"/>
</dbReference>
<keyword evidence="2" id="KW-1133">Transmembrane helix</keyword>
<keyword evidence="2" id="KW-0472">Membrane</keyword>
<evidence type="ECO:0000256" key="1">
    <source>
        <dbReference type="ARBA" id="ARBA00022468"/>
    </source>
</evidence>
<proteinExistence type="predicted"/>